<dbReference type="PROSITE" id="PS50005">
    <property type="entry name" value="TPR"/>
    <property type="match status" value="1"/>
</dbReference>
<evidence type="ECO:0000313" key="2">
    <source>
        <dbReference type="EMBL" id="KAJ3687182.1"/>
    </source>
</evidence>
<reference evidence="2 3" key="1">
    <citation type="journal article" date="2022" name="Cell">
        <title>Repeat-based holocentromeres influence genome architecture and karyotype evolution.</title>
        <authorList>
            <person name="Hofstatter P.G."/>
            <person name="Thangavel G."/>
            <person name="Lux T."/>
            <person name="Neumann P."/>
            <person name="Vondrak T."/>
            <person name="Novak P."/>
            <person name="Zhang M."/>
            <person name="Costa L."/>
            <person name="Castellani M."/>
            <person name="Scott A."/>
            <person name="Toegelov H."/>
            <person name="Fuchs J."/>
            <person name="Mata-Sucre Y."/>
            <person name="Dias Y."/>
            <person name="Vanzela A.L.L."/>
            <person name="Huettel B."/>
            <person name="Almeida C.C.S."/>
            <person name="Simkova H."/>
            <person name="Souza G."/>
            <person name="Pedrosa-Harand A."/>
            <person name="Macas J."/>
            <person name="Mayer K.F.X."/>
            <person name="Houben A."/>
            <person name="Marques A."/>
        </authorList>
    </citation>
    <scope>NUCLEOTIDE SEQUENCE [LARGE SCALE GENOMIC DNA]</scope>
    <source>
        <strain evidence="2">RhyTen1mFocal</strain>
    </source>
</reference>
<protein>
    <submittedName>
        <fullName evidence="2">Uncharacterized protein</fullName>
    </submittedName>
</protein>
<dbReference type="PANTHER" id="PTHR46224">
    <property type="entry name" value="ANKYRIN REPEAT FAMILY PROTEIN"/>
    <property type="match status" value="1"/>
</dbReference>
<dbReference type="PANTHER" id="PTHR46224:SF6">
    <property type="entry name" value="ANKYRIN REPEAT FAMILY PROTEIN"/>
    <property type="match status" value="1"/>
</dbReference>
<dbReference type="SUPFAM" id="SSF48452">
    <property type="entry name" value="TPR-like"/>
    <property type="match status" value="1"/>
</dbReference>
<gene>
    <name evidence="2" type="ORF">LUZ61_016346</name>
</gene>
<proteinExistence type="predicted"/>
<dbReference type="Proteomes" id="UP001210211">
    <property type="component" value="Unassembled WGS sequence"/>
</dbReference>
<organism evidence="2 3">
    <name type="scientific">Rhynchospora tenuis</name>
    <dbReference type="NCBI Taxonomy" id="198213"/>
    <lineage>
        <taxon>Eukaryota</taxon>
        <taxon>Viridiplantae</taxon>
        <taxon>Streptophyta</taxon>
        <taxon>Embryophyta</taxon>
        <taxon>Tracheophyta</taxon>
        <taxon>Spermatophyta</taxon>
        <taxon>Magnoliopsida</taxon>
        <taxon>Liliopsida</taxon>
        <taxon>Poales</taxon>
        <taxon>Cyperaceae</taxon>
        <taxon>Cyperoideae</taxon>
        <taxon>Rhynchosporeae</taxon>
        <taxon>Rhynchospora</taxon>
    </lineage>
</organism>
<dbReference type="Gene3D" id="1.25.40.10">
    <property type="entry name" value="Tetratricopeptide repeat domain"/>
    <property type="match status" value="1"/>
</dbReference>
<keyword evidence="1" id="KW-0802">TPR repeat</keyword>
<dbReference type="InterPro" id="IPR011990">
    <property type="entry name" value="TPR-like_helical_dom_sf"/>
</dbReference>
<dbReference type="AlphaFoldDB" id="A0AAD6EJY0"/>
<feature type="repeat" description="TPR" evidence="1">
    <location>
        <begin position="118"/>
        <end position="151"/>
    </location>
</feature>
<accession>A0AAD6EJY0</accession>
<evidence type="ECO:0000313" key="3">
    <source>
        <dbReference type="Proteomes" id="UP001210211"/>
    </source>
</evidence>
<dbReference type="EMBL" id="JAMRDG010000002">
    <property type="protein sequence ID" value="KAJ3687182.1"/>
    <property type="molecule type" value="Genomic_DNA"/>
</dbReference>
<comment type="caution">
    <text evidence="2">The sequence shown here is derived from an EMBL/GenBank/DDBJ whole genome shotgun (WGS) entry which is preliminary data.</text>
</comment>
<dbReference type="SMART" id="SM00028">
    <property type="entry name" value="TPR"/>
    <property type="match status" value="3"/>
</dbReference>
<sequence>MFRKWDIVEILYPLTSPLPEVHDWSVHGILQYAKSNAFKEKYEAISKKNLADLKLKAADSFKKKEYVNAIFFYTKALEIDSGDAALFSNLSLCMHRMGDGEMAPKDAVRAQKLRPEWPKAHYRIGAAFMLLQEYEVAIQAFEFGLCFDPTNVEMREAHRKAMTCWEKSRFAEESE</sequence>
<name>A0AAD6EJY0_9POAL</name>
<keyword evidence="3" id="KW-1185">Reference proteome</keyword>
<dbReference type="InterPro" id="IPR019734">
    <property type="entry name" value="TPR_rpt"/>
</dbReference>
<dbReference type="InterPro" id="IPR051616">
    <property type="entry name" value="Cul2-RING_E3_ligase_SR"/>
</dbReference>
<evidence type="ECO:0000256" key="1">
    <source>
        <dbReference type="PROSITE-ProRule" id="PRU00339"/>
    </source>
</evidence>